<dbReference type="EMBL" id="AENP01000007">
    <property type="protein sequence ID" value="EFR33454.1"/>
    <property type="molecule type" value="Genomic_DNA"/>
</dbReference>
<protein>
    <submittedName>
        <fullName evidence="2">Uncharacterized protein</fullName>
    </submittedName>
</protein>
<keyword evidence="1" id="KW-0175">Coiled coil</keyword>
<reference evidence="2 3" key="1">
    <citation type="submission" date="2010-10" db="EMBL/GenBank/DDBJ databases">
        <authorList>
            <person name="Durkin A.S."/>
            <person name="Madupu R."/>
            <person name="Torralba M."/>
            <person name="Gillis M."/>
            <person name="Methe B."/>
            <person name="Sutton G."/>
            <person name="Nelson K.E."/>
        </authorList>
    </citation>
    <scope>NUCLEOTIDE SEQUENCE [LARGE SCALE GENOMIC DNA]</scope>
    <source>
        <strain evidence="2 3">ACS-146-V-Sch2b</strain>
    </source>
</reference>
<sequence>MKKLEQIIQESKEIKDKIDDTEERLRQLKNKEQKILKQDIVKRRK</sequence>
<dbReference type="Proteomes" id="UP000003705">
    <property type="component" value="Unassembled WGS sequence"/>
</dbReference>
<organism evidence="2 3">
    <name type="scientific">Peptoniphilus harei ACS-146-V-Sch2b</name>
    <dbReference type="NCBI Taxonomy" id="908338"/>
    <lineage>
        <taxon>Bacteria</taxon>
        <taxon>Bacillati</taxon>
        <taxon>Bacillota</taxon>
        <taxon>Tissierellia</taxon>
        <taxon>Tissierellales</taxon>
        <taxon>Peptoniphilaceae</taxon>
        <taxon>Peptoniphilus</taxon>
    </lineage>
</organism>
<keyword evidence="3" id="KW-1185">Reference proteome</keyword>
<evidence type="ECO:0000313" key="3">
    <source>
        <dbReference type="Proteomes" id="UP000003705"/>
    </source>
</evidence>
<accession>E4KXK3</accession>
<evidence type="ECO:0000313" key="2">
    <source>
        <dbReference type="EMBL" id="EFR33454.1"/>
    </source>
</evidence>
<feature type="coiled-coil region" evidence="1">
    <location>
        <begin position="1"/>
        <end position="38"/>
    </location>
</feature>
<dbReference type="AlphaFoldDB" id="E4KXK3"/>
<name>E4KXK3_9FIRM</name>
<evidence type="ECO:0000256" key="1">
    <source>
        <dbReference type="SAM" id="Coils"/>
    </source>
</evidence>
<gene>
    <name evidence="2" type="ORF">HMPREF9286_0100</name>
</gene>
<comment type="caution">
    <text evidence="2">The sequence shown here is derived from an EMBL/GenBank/DDBJ whole genome shotgun (WGS) entry which is preliminary data.</text>
</comment>
<proteinExistence type="predicted"/>